<reference evidence="2 3" key="1">
    <citation type="journal article" date="2014" name="Genome Announc.">
        <title>Draft Genome Sequence of Amycolatopsis lurida NRRL 2430, Producer of the Glycopeptide Family Antibiotic Ristocetin.</title>
        <authorList>
            <person name="Kwun M.J."/>
            <person name="Hong H.J."/>
        </authorList>
    </citation>
    <scope>NUCLEOTIDE SEQUENCE [LARGE SCALE GENOMIC DNA]</scope>
    <source>
        <strain evidence="2 3">NRRL 2430</strain>
    </source>
</reference>
<dbReference type="AlphaFoldDB" id="A0A2P2FYY0"/>
<dbReference type="Gene3D" id="3.30.530.20">
    <property type="match status" value="1"/>
</dbReference>
<dbReference type="PANTHER" id="PTHR30289">
    <property type="entry name" value="UNCHARACTERIZED PROTEIN YBCL-RELATED"/>
    <property type="match status" value="1"/>
</dbReference>
<comment type="caution">
    <text evidence="2">The sequence shown here is derived from an EMBL/GenBank/DDBJ whole genome shotgun (WGS) entry which is preliminary data.</text>
</comment>
<dbReference type="EMBL" id="JFBM01000004">
    <property type="protein sequence ID" value="KFU81923.1"/>
    <property type="molecule type" value="Genomic_DNA"/>
</dbReference>
<dbReference type="Gene3D" id="3.90.280.10">
    <property type="entry name" value="PEBP-like"/>
    <property type="match status" value="1"/>
</dbReference>
<evidence type="ECO:0000313" key="2">
    <source>
        <dbReference type="EMBL" id="KFU81923.1"/>
    </source>
</evidence>
<dbReference type="SUPFAM" id="SSF55961">
    <property type="entry name" value="Bet v1-like"/>
    <property type="match status" value="1"/>
</dbReference>
<dbReference type="InterPro" id="IPR008914">
    <property type="entry name" value="PEBP"/>
</dbReference>
<dbReference type="Pfam" id="PF01161">
    <property type="entry name" value="PBP"/>
    <property type="match status" value="1"/>
</dbReference>
<keyword evidence="3" id="KW-1185">Reference proteome</keyword>
<name>A0A2P2FYY0_AMYLU</name>
<dbReference type="Proteomes" id="UP000256220">
    <property type="component" value="Unassembled WGS sequence"/>
</dbReference>
<dbReference type="InterPro" id="IPR005247">
    <property type="entry name" value="YbhB_YbcL/LppC-like"/>
</dbReference>
<accession>A0A2P2FYY0</accession>
<protein>
    <submittedName>
        <fullName evidence="2">Phospholipid-binding protein</fullName>
    </submittedName>
</protein>
<dbReference type="InterPro" id="IPR023393">
    <property type="entry name" value="START-like_dom_sf"/>
</dbReference>
<dbReference type="SUPFAM" id="SSF49777">
    <property type="entry name" value="PEBP-like"/>
    <property type="match status" value="1"/>
</dbReference>
<dbReference type="InterPro" id="IPR036610">
    <property type="entry name" value="PEBP-like_sf"/>
</dbReference>
<evidence type="ECO:0000256" key="1">
    <source>
        <dbReference type="ARBA" id="ARBA00007120"/>
    </source>
</evidence>
<gene>
    <name evidence="2" type="ORF">BB31_06165</name>
</gene>
<dbReference type="Pfam" id="PF10604">
    <property type="entry name" value="Polyketide_cyc2"/>
    <property type="match status" value="1"/>
</dbReference>
<dbReference type="PANTHER" id="PTHR30289:SF1">
    <property type="entry name" value="PEBP (PHOSPHATIDYLETHANOLAMINE-BINDING PROTEIN) FAMILY PROTEIN"/>
    <property type="match status" value="1"/>
</dbReference>
<organism evidence="2 3">
    <name type="scientific">Amycolatopsis lurida NRRL 2430</name>
    <dbReference type="NCBI Taxonomy" id="1460371"/>
    <lineage>
        <taxon>Bacteria</taxon>
        <taxon>Bacillati</taxon>
        <taxon>Actinomycetota</taxon>
        <taxon>Actinomycetes</taxon>
        <taxon>Pseudonocardiales</taxon>
        <taxon>Pseudonocardiaceae</taxon>
        <taxon>Amycolatopsis</taxon>
    </lineage>
</organism>
<sequence length="333" mass="35331">MLANDPFARLPEVASFAVTSASVADGAAWSPDQLAGKDVSPHLSWSGAPRGTKSYAVTVYDPDAPTGSGFWHWAVADIPAAVTELPEGAGDDSGSGLPEGAFQLPNDARLARFLGAAPPAGHGVHRYFVVVHALAVESLGVPADCTPAFLGFSIAQRVLGRAVLVATAETAGPERIEVSRLIPAPADAIFAVLSDPEGHVDIDASGMLLAAEGDPVEQAGDRFVVHMDREALGDVPLGKYDVEVVITTLVPDEEIAWTVEGRVRPHARHIYGYRLKPAEGGTLVTSYYDWSEVGEEWKERITFPVVPESALKATLGILERTVRRRGISPTRGD</sequence>
<comment type="similarity">
    <text evidence="1">Belongs to the UPF0098 family.</text>
</comment>
<evidence type="ECO:0000313" key="3">
    <source>
        <dbReference type="Proteomes" id="UP000256220"/>
    </source>
</evidence>
<dbReference type="CDD" id="cd00865">
    <property type="entry name" value="PEBP_bact_arch"/>
    <property type="match status" value="1"/>
</dbReference>
<proteinExistence type="inferred from homology"/>
<dbReference type="InterPro" id="IPR019587">
    <property type="entry name" value="Polyketide_cyclase/dehydratase"/>
</dbReference>
<dbReference type="NCBIfam" id="TIGR00481">
    <property type="entry name" value="YbhB/YbcL family Raf kinase inhibitor-like protein"/>
    <property type="match status" value="1"/>
</dbReference>